<reference evidence="2 3" key="1">
    <citation type="journal article" date="2018" name="Front. Plant Sci.">
        <title>Red Clover (Trifolium pratense) and Zigzag Clover (T. medium) - A Picture of Genomic Similarities and Differences.</title>
        <authorList>
            <person name="Dluhosova J."/>
            <person name="Istvanek J."/>
            <person name="Nedelnik J."/>
            <person name="Repkova J."/>
        </authorList>
    </citation>
    <scope>NUCLEOTIDE SEQUENCE [LARGE SCALE GENOMIC DNA]</scope>
    <source>
        <strain evidence="3">cv. 10/8</strain>
        <tissue evidence="2">Leaf</tissue>
    </source>
</reference>
<sequence>MRPITNLQQSLLSELFHPCGLVEKLRKNNACVVEELKVKKVDEHVLFNMNFRTKEELLYPNNPLLPSTKEYPFVKGFPVISDVEGAEALKNLLELLIEETGSKNLKKRKDKDTLKKKPAKKKKSSENNKKKSSEEPNVSQLLGNESSEAK</sequence>
<comment type="caution">
    <text evidence="2">The sequence shown here is derived from an EMBL/GenBank/DDBJ whole genome shotgun (WGS) entry which is preliminary data.</text>
</comment>
<accession>A0A392QMP3</accession>
<feature type="compositionally biased region" description="Basic and acidic residues" evidence="1">
    <location>
        <begin position="124"/>
        <end position="134"/>
    </location>
</feature>
<dbReference type="AlphaFoldDB" id="A0A392QMP3"/>
<evidence type="ECO:0000256" key="1">
    <source>
        <dbReference type="SAM" id="MobiDB-lite"/>
    </source>
</evidence>
<organism evidence="2 3">
    <name type="scientific">Trifolium medium</name>
    <dbReference type="NCBI Taxonomy" id="97028"/>
    <lineage>
        <taxon>Eukaryota</taxon>
        <taxon>Viridiplantae</taxon>
        <taxon>Streptophyta</taxon>
        <taxon>Embryophyta</taxon>
        <taxon>Tracheophyta</taxon>
        <taxon>Spermatophyta</taxon>
        <taxon>Magnoliopsida</taxon>
        <taxon>eudicotyledons</taxon>
        <taxon>Gunneridae</taxon>
        <taxon>Pentapetalae</taxon>
        <taxon>rosids</taxon>
        <taxon>fabids</taxon>
        <taxon>Fabales</taxon>
        <taxon>Fabaceae</taxon>
        <taxon>Papilionoideae</taxon>
        <taxon>50 kb inversion clade</taxon>
        <taxon>NPAAA clade</taxon>
        <taxon>Hologalegina</taxon>
        <taxon>IRL clade</taxon>
        <taxon>Trifolieae</taxon>
        <taxon>Trifolium</taxon>
    </lineage>
</organism>
<dbReference type="EMBL" id="LXQA010145899">
    <property type="protein sequence ID" value="MCI25209.1"/>
    <property type="molecule type" value="Genomic_DNA"/>
</dbReference>
<feature type="compositionally biased region" description="Polar residues" evidence="1">
    <location>
        <begin position="135"/>
        <end position="150"/>
    </location>
</feature>
<evidence type="ECO:0000313" key="3">
    <source>
        <dbReference type="Proteomes" id="UP000265520"/>
    </source>
</evidence>
<dbReference type="Proteomes" id="UP000265520">
    <property type="component" value="Unassembled WGS sequence"/>
</dbReference>
<feature type="region of interest" description="Disordered" evidence="1">
    <location>
        <begin position="104"/>
        <end position="150"/>
    </location>
</feature>
<proteinExistence type="predicted"/>
<keyword evidence="3" id="KW-1185">Reference proteome</keyword>
<protein>
    <submittedName>
        <fullName evidence="2">Uncharacterized protein</fullName>
    </submittedName>
</protein>
<evidence type="ECO:0000313" key="2">
    <source>
        <dbReference type="EMBL" id="MCI25209.1"/>
    </source>
</evidence>
<feature type="non-terminal residue" evidence="2">
    <location>
        <position position="150"/>
    </location>
</feature>
<name>A0A392QMP3_9FABA</name>